<evidence type="ECO:0000313" key="2">
    <source>
        <dbReference type="Proteomes" id="UP000219338"/>
    </source>
</evidence>
<name>A0A284QTR6_ARMOS</name>
<gene>
    <name evidence="1" type="ORF">ARMOST_03124</name>
</gene>
<evidence type="ECO:0000313" key="1">
    <source>
        <dbReference type="EMBL" id="SJK99813.1"/>
    </source>
</evidence>
<dbReference type="EMBL" id="FUEG01000002">
    <property type="protein sequence ID" value="SJK99813.1"/>
    <property type="molecule type" value="Genomic_DNA"/>
</dbReference>
<keyword evidence="2" id="KW-1185">Reference proteome</keyword>
<reference evidence="2" key="1">
    <citation type="journal article" date="2017" name="Nat. Ecol. Evol.">
        <title>Genome expansion and lineage-specific genetic innovations in the forest pathogenic fungi Armillaria.</title>
        <authorList>
            <person name="Sipos G."/>
            <person name="Prasanna A.N."/>
            <person name="Walter M.C."/>
            <person name="O'Connor E."/>
            <person name="Balint B."/>
            <person name="Krizsan K."/>
            <person name="Kiss B."/>
            <person name="Hess J."/>
            <person name="Varga T."/>
            <person name="Slot J."/>
            <person name="Riley R."/>
            <person name="Boka B."/>
            <person name="Rigling D."/>
            <person name="Barry K."/>
            <person name="Lee J."/>
            <person name="Mihaltcheva S."/>
            <person name="LaButti K."/>
            <person name="Lipzen A."/>
            <person name="Waldron R."/>
            <person name="Moloney N.M."/>
            <person name="Sperisen C."/>
            <person name="Kredics L."/>
            <person name="Vagvoelgyi C."/>
            <person name="Patrignani A."/>
            <person name="Fitzpatrick D."/>
            <person name="Nagy I."/>
            <person name="Doyle S."/>
            <person name="Anderson J.B."/>
            <person name="Grigoriev I.V."/>
            <person name="Gueldener U."/>
            <person name="Muensterkoetter M."/>
            <person name="Nagy L.G."/>
        </authorList>
    </citation>
    <scope>NUCLEOTIDE SEQUENCE [LARGE SCALE GENOMIC DNA]</scope>
    <source>
        <strain evidence="2">C18/9</strain>
    </source>
</reference>
<proteinExistence type="predicted"/>
<dbReference type="OrthoDB" id="10584684at2759"/>
<protein>
    <submittedName>
        <fullName evidence="1">Uncharacterized protein</fullName>
    </submittedName>
</protein>
<dbReference type="AlphaFoldDB" id="A0A284QTR6"/>
<dbReference type="Proteomes" id="UP000219338">
    <property type="component" value="Unassembled WGS sequence"/>
</dbReference>
<organism evidence="1 2">
    <name type="scientific">Armillaria ostoyae</name>
    <name type="common">Armillaria root rot fungus</name>
    <dbReference type="NCBI Taxonomy" id="47428"/>
    <lineage>
        <taxon>Eukaryota</taxon>
        <taxon>Fungi</taxon>
        <taxon>Dikarya</taxon>
        <taxon>Basidiomycota</taxon>
        <taxon>Agaricomycotina</taxon>
        <taxon>Agaricomycetes</taxon>
        <taxon>Agaricomycetidae</taxon>
        <taxon>Agaricales</taxon>
        <taxon>Marasmiineae</taxon>
        <taxon>Physalacriaceae</taxon>
        <taxon>Armillaria</taxon>
    </lineage>
</organism>
<accession>A0A284QTR6</accession>
<sequence length="153" mass="17391">MSDQNFSISHHHPDGESEDAVNGLELQRVPGAQGSEIDLADSLDADDLVCQCSMSLEALTVYEHISPEALRAHERIYLEALTPHELSSTQHDTNATMMVDDDYTYVFNDEKFNAEDLRWDQCQWIRCGRVYKDISKTLQDWREPGFSAPGEVK</sequence>